<evidence type="ECO:0000313" key="14">
    <source>
        <dbReference type="EMBL" id="HGU64936.1"/>
    </source>
</evidence>
<gene>
    <name evidence="14" type="ORF">ENT92_01790</name>
    <name evidence="13" type="ORF">ENU14_02435</name>
</gene>
<name>A0A7C4HB94_STAMA</name>
<organism evidence="13">
    <name type="scientific">Staphylothermus marinus</name>
    <dbReference type="NCBI Taxonomy" id="2280"/>
    <lineage>
        <taxon>Archaea</taxon>
        <taxon>Thermoproteota</taxon>
        <taxon>Thermoprotei</taxon>
        <taxon>Desulfurococcales</taxon>
        <taxon>Desulfurococcaceae</taxon>
        <taxon>Staphylothermus</taxon>
    </lineage>
</organism>
<dbReference type="GO" id="GO:0005737">
    <property type="term" value="C:cytoplasm"/>
    <property type="evidence" value="ECO:0007669"/>
    <property type="project" value="UniProtKB-SubCell"/>
</dbReference>
<dbReference type="InterPro" id="IPR036388">
    <property type="entry name" value="WH-like_DNA-bd_sf"/>
</dbReference>
<dbReference type="Gene3D" id="3.30.930.10">
    <property type="entry name" value="Bira Bifunctional Protein, Domain 2"/>
    <property type="match status" value="1"/>
</dbReference>
<dbReference type="GO" id="GO:0046872">
    <property type="term" value="F:metal ion binding"/>
    <property type="evidence" value="ECO:0007669"/>
    <property type="project" value="UniProtKB-KW"/>
</dbReference>
<dbReference type="InterPro" id="IPR036390">
    <property type="entry name" value="WH_DNA-bd_sf"/>
</dbReference>
<keyword evidence="11" id="KW-0030">Aminoacyl-tRNA synthetase</keyword>
<dbReference type="PANTHER" id="PTHR11538:SF40">
    <property type="entry name" value="PHENYLALANINE--TRNA LIGASE ALPHA SUBUNIT"/>
    <property type="match status" value="1"/>
</dbReference>
<accession>A0A7C4HB94</accession>
<keyword evidence="8" id="KW-0067">ATP-binding</keyword>
<keyword evidence="6" id="KW-0479">Metal-binding</keyword>
<dbReference type="PROSITE" id="PS50862">
    <property type="entry name" value="AA_TRNA_LIGASE_II"/>
    <property type="match status" value="1"/>
</dbReference>
<dbReference type="EMBL" id="DTAN01000069">
    <property type="protein sequence ID" value="HGU64936.1"/>
    <property type="molecule type" value="Genomic_DNA"/>
</dbReference>
<dbReference type="NCBIfam" id="NF003210">
    <property type="entry name" value="PRK04172.1"/>
    <property type="match status" value="1"/>
</dbReference>
<dbReference type="InterPro" id="IPR006195">
    <property type="entry name" value="aa-tRNA-synth_II"/>
</dbReference>
<protein>
    <recommendedName>
        <fullName evidence="3">phenylalanine--tRNA ligase</fullName>
        <ecNumber evidence="3">6.1.1.20</ecNumber>
    </recommendedName>
</protein>
<dbReference type="PANTHER" id="PTHR11538">
    <property type="entry name" value="PHENYLALANYL-TRNA SYNTHETASE"/>
    <property type="match status" value="1"/>
</dbReference>
<evidence type="ECO:0000313" key="13">
    <source>
        <dbReference type="EMBL" id="HGM58429.1"/>
    </source>
</evidence>
<comment type="caution">
    <text evidence="13">The sequence shown here is derived from an EMBL/GenBank/DDBJ whole genome shotgun (WGS) entry which is preliminary data.</text>
</comment>
<evidence type="ECO:0000256" key="8">
    <source>
        <dbReference type="ARBA" id="ARBA00022840"/>
    </source>
</evidence>
<dbReference type="NCBIfam" id="TIGR00468">
    <property type="entry name" value="pheS"/>
    <property type="match status" value="1"/>
</dbReference>
<dbReference type="GO" id="GO:0004826">
    <property type="term" value="F:phenylalanine-tRNA ligase activity"/>
    <property type="evidence" value="ECO:0007669"/>
    <property type="project" value="UniProtKB-EC"/>
</dbReference>
<feature type="domain" description="Aminoacyl-transfer RNA synthetases class-II family profile" evidence="12">
    <location>
        <begin position="251"/>
        <end position="492"/>
    </location>
</feature>
<dbReference type="InterPro" id="IPR004529">
    <property type="entry name" value="Phe-tRNA-synth_IIc_asu"/>
</dbReference>
<dbReference type="EC" id="6.1.1.20" evidence="3"/>
<dbReference type="Pfam" id="PF01409">
    <property type="entry name" value="tRNA-synt_2d"/>
    <property type="match status" value="1"/>
</dbReference>
<dbReference type="Gene3D" id="1.10.10.10">
    <property type="entry name" value="Winged helix-like DNA-binding domain superfamily/Winged helix DNA-binding domain"/>
    <property type="match status" value="1"/>
</dbReference>
<dbReference type="SUPFAM" id="SSF55681">
    <property type="entry name" value="Class II aaRS and biotin synthetases"/>
    <property type="match status" value="1"/>
</dbReference>
<keyword evidence="10" id="KW-0648">Protein biosynthesis</keyword>
<dbReference type="GO" id="GO:0006432">
    <property type="term" value="P:phenylalanyl-tRNA aminoacylation"/>
    <property type="evidence" value="ECO:0007669"/>
    <property type="project" value="InterPro"/>
</dbReference>
<comment type="similarity">
    <text evidence="2">Belongs to the class-II aminoacyl-tRNA synthetase family. Phe-tRNA synthetase alpha subunit type 2 subfamily.</text>
</comment>
<evidence type="ECO:0000256" key="7">
    <source>
        <dbReference type="ARBA" id="ARBA00022741"/>
    </source>
</evidence>
<dbReference type="AlphaFoldDB" id="A0A7C4HB94"/>
<dbReference type="SUPFAM" id="SSF46785">
    <property type="entry name" value="Winged helix' DNA-binding domain"/>
    <property type="match status" value="1"/>
</dbReference>
<proteinExistence type="inferred from homology"/>
<reference evidence="13" key="1">
    <citation type="journal article" date="2020" name="mSystems">
        <title>Genome- and Community-Level Interaction Insights into Carbon Utilization and Element Cycling Functions of Hydrothermarchaeota in Hydrothermal Sediment.</title>
        <authorList>
            <person name="Zhou Z."/>
            <person name="Liu Y."/>
            <person name="Xu W."/>
            <person name="Pan J."/>
            <person name="Luo Z.H."/>
            <person name="Li M."/>
        </authorList>
    </citation>
    <scope>NUCLEOTIDE SEQUENCE [LARGE SCALE GENOMIC DNA]</scope>
    <source>
        <strain evidence="14">SpSt-622</strain>
        <strain evidence="13">SpSt-642</strain>
    </source>
</reference>
<evidence type="ECO:0000256" key="11">
    <source>
        <dbReference type="ARBA" id="ARBA00023146"/>
    </source>
</evidence>
<dbReference type="InterPro" id="IPR045864">
    <property type="entry name" value="aa-tRNA-synth_II/BPL/LPL"/>
</dbReference>
<evidence type="ECO:0000256" key="4">
    <source>
        <dbReference type="ARBA" id="ARBA00022490"/>
    </source>
</evidence>
<evidence type="ECO:0000259" key="12">
    <source>
        <dbReference type="PROSITE" id="PS50862"/>
    </source>
</evidence>
<dbReference type="EMBL" id="DTBJ01000017">
    <property type="protein sequence ID" value="HGM58429.1"/>
    <property type="molecule type" value="Genomic_DNA"/>
</dbReference>
<evidence type="ECO:0000256" key="9">
    <source>
        <dbReference type="ARBA" id="ARBA00022842"/>
    </source>
</evidence>
<dbReference type="InterPro" id="IPR002319">
    <property type="entry name" value="Phenylalanyl-tRNA_Synthase"/>
</dbReference>
<evidence type="ECO:0000256" key="3">
    <source>
        <dbReference type="ARBA" id="ARBA00012814"/>
    </source>
</evidence>
<sequence>MNNELFLSEKQYMIIEVVLKTGEIEVSKLASVLNESSESLMRDLVELESKELIVIERKVAERIVLTPEGLNVLEKGLPEERLYNIMYRCIDRSVNDFINCSSRETEMDQKYVNIGLQILVREKCLDVINGKVVVGNEINCFKVIENAAWLKSYLSRISIEQYSSPDLVSVLKRRRMIRIEKKTLMFIKPTSRLRELFEKNLIKKKELITVVKPIYARELDKYTIKEFDLTIQLPRLKGSKSNSYMEFLELVRDILVSMGFEEVKGPHVELEFWNFDALFQAQDHPAREIHDTFYVNTDFTGRVDEELLKRASEVHSRGWRYSWDPFKALKPVLRTQTTAVSARELFKRGCSEYRVFTIDRVFRPETLDAKHAMEFYQVDGLIVSRDVNFKHLLAFFREFSAAIGVREIWFKPGYFPFTEPSVEGYVKHPSLGWIEVFPGGMLRPEVLQILGVDGVRVAAWAIGIDRLAMVSLGLDDIRDLFSKDLDFLRKIPLPKLPYFNRKTSGLEVIVVKTPL</sequence>
<dbReference type="GO" id="GO:0000049">
    <property type="term" value="F:tRNA binding"/>
    <property type="evidence" value="ECO:0007669"/>
    <property type="project" value="InterPro"/>
</dbReference>
<keyword evidence="5 13" id="KW-0436">Ligase</keyword>
<keyword evidence="4" id="KW-0963">Cytoplasm</keyword>
<evidence type="ECO:0000256" key="1">
    <source>
        <dbReference type="ARBA" id="ARBA00004496"/>
    </source>
</evidence>
<keyword evidence="7" id="KW-0547">Nucleotide-binding</keyword>
<keyword evidence="9" id="KW-0460">Magnesium</keyword>
<dbReference type="CDD" id="cd00496">
    <property type="entry name" value="PheRS_alpha_core"/>
    <property type="match status" value="1"/>
</dbReference>
<evidence type="ECO:0000256" key="2">
    <source>
        <dbReference type="ARBA" id="ARBA00006703"/>
    </source>
</evidence>
<evidence type="ECO:0000256" key="10">
    <source>
        <dbReference type="ARBA" id="ARBA00022917"/>
    </source>
</evidence>
<comment type="subcellular location">
    <subcellularLocation>
        <location evidence="1">Cytoplasm</location>
    </subcellularLocation>
</comment>
<dbReference type="GO" id="GO:0005524">
    <property type="term" value="F:ATP binding"/>
    <property type="evidence" value="ECO:0007669"/>
    <property type="project" value="UniProtKB-KW"/>
</dbReference>
<evidence type="ECO:0000256" key="6">
    <source>
        <dbReference type="ARBA" id="ARBA00022723"/>
    </source>
</evidence>
<evidence type="ECO:0000256" key="5">
    <source>
        <dbReference type="ARBA" id="ARBA00022598"/>
    </source>
</evidence>